<dbReference type="Gene3D" id="3.20.20.70">
    <property type="entry name" value="Aldolase class I"/>
    <property type="match status" value="1"/>
</dbReference>
<comment type="pathway">
    <text evidence="1">Cofactor biosynthesis; thiamine diphosphate biosynthesis.</text>
</comment>
<dbReference type="EMBL" id="QCYG01000007">
    <property type="protein sequence ID" value="PVA05964.1"/>
    <property type="molecule type" value="Genomic_DNA"/>
</dbReference>
<dbReference type="Pfam" id="PF02581">
    <property type="entry name" value="TMP-TENI"/>
    <property type="match status" value="1"/>
</dbReference>
<dbReference type="GO" id="GO:0004789">
    <property type="term" value="F:thiamine-phosphate diphosphorylase activity"/>
    <property type="evidence" value="ECO:0007669"/>
    <property type="project" value="TreeGrafter"/>
</dbReference>
<dbReference type="InterPro" id="IPR022998">
    <property type="entry name" value="ThiamineP_synth_TenI"/>
</dbReference>
<dbReference type="PANTHER" id="PTHR20857:SF23">
    <property type="entry name" value="THIAMINE BIOSYNTHETIC BIFUNCTIONAL ENZYME"/>
    <property type="match status" value="1"/>
</dbReference>
<evidence type="ECO:0000256" key="1">
    <source>
        <dbReference type="ARBA" id="ARBA00004948"/>
    </source>
</evidence>
<organism evidence="4 5">
    <name type="scientific">Thalassorhabdomicrobium marinisediminis</name>
    <dbReference type="NCBI Taxonomy" id="2170577"/>
    <lineage>
        <taxon>Bacteria</taxon>
        <taxon>Pseudomonadati</taxon>
        <taxon>Pseudomonadota</taxon>
        <taxon>Alphaproteobacteria</taxon>
        <taxon>Rhodobacterales</taxon>
        <taxon>Paracoccaceae</taxon>
        <taxon>Thalassorhabdomicrobium</taxon>
    </lineage>
</organism>
<dbReference type="PANTHER" id="PTHR20857">
    <property type="entry name" value="THIAMINE-PHOSPHATE PYROPHOSPHORYLASE"/>
    <property type="match status" value="1"/>
</dbReference>
<dbReference type="RefSeq" id="WP_108641333.1">
    <property type="nucleotide sequence ID" value="NZ_QCYG01000007.1"/>
</dbReference>
<evidence type="ECO:0000313" key="4">
    <source>
        <dbReference type="EMBL" id="PVA05964.1"/>
    </source>
</evidence>
<evidence type="ECO:0000259" key="3">
    <source>
        <dbReference type="Pfam" id="PF02581"/>
    </source>
</evidence>
<feature type="domain" description="Thiamine phosphate synthase/TenI" evidence="3">
    <location>
        <begin position="10"/>
        <end position="170"/>
    </location>
</feature>
<dbReference type="GO" id="GO:0009228">
    <property type="term" value="P:thiamine biosynthetic process"/>
    <property type="evidence" value="ECO:0007669"/>
    <property type="project" value="UniProtKB-KW"/>
</dbReference>
<sequence>MTETPDQPQLYLITPSDFELSSFPDKLAACLDAEDVACVRLSLATSDEDRLSRAADALREVTHVRDVALVIESHMLMVERLGLDGVHLTDGARSVRKARKDLGDDAIVGAFCGTSRHDGMTAGELGADYISFGPVGQTPLGDGSQAEQDLFEWWSMMIEVPVVAEGALSDTLIRSIAPHTDFFGIGDEIWKSEDPAATLRALVAEMGRVAPPHS</sequence>
<proteinExistence type="predicted"/>
<dbReference type="CDD" id="cd00564">
    <property type="entry name" value="TMP_TenI"/>
    <property type="match status" value="1"/>
</dbReference>
<evidence type="ECO:0000256" key="2">
    <source>
        <dbReference type="ARBA" id="ARBA00022977"/>
    </source>
</evidence>
<evidence type="ECO:0000313" key="5">
    <source>
        <dbReference type="Proteomes" id="UP000244817"/>
    </source>
</evidence>
<gene>
    <name evidence="4" type="ORF">DC363_11630</name>
</gene>
<name>A0A2T7FUW8_9RHOB</name>
<protein>
    <submittedName>
        <fullName evidence="4">Thiamine phosphate synthase</fullName>
    </submittedName>
</protein>
<reference evidence="4 5" key="1">
    <citation type="submission" date="2018-04" db="EMBL/GenBank/DDBJ databases">
        <title>Pelagivirga bohaiensis gen. nov., sp. nov., a bacterium isolated from the Bohai Sea.</title>
        <authorList>
            <person name="Ji X."/>
        </authorList>
    </citation>
    <scope>NUCLEOTIDE SEQUENCE [LARGE SCALE GENOMIC DNA]</scope>
    <source>
        <strain evidence="4 5">BH-SD16</strain>
    </source>
</reference>
<dbReference type="Proteomes" id="UP000244817">
    <property type="component" value="Unassembled WGS sequence"/>
</dbReference>
<dbReference type="InterPro" id="IPR013785">
    <property type="entry name" value="Aldolase_TIM"/>
</dbReference>
<dbReference type="GO" id="GO:0005737">
    <property type="term" value="C:cytoplasm"/>
    <property type="evidence" value="ECO:0007669"/>
    <property type="project" value="TreeGrafter"/>
</dbReference>
<dbReference type="AlphaFoldDB" id="A0A2T7FUW8"/>
<accession>A0A2T7FUW8</accession>
<comment type="caution">
    <text evidence="4">The sequence shown here is derived from an EMBL/GenBank/DDBJ whole genome shotgun (WGS) entry which is preliminary data.</text>
</comment>
<dbReference type="InterPro" id="IPR036206">
    <property type="entry name" value="ThiamineP_synth_sf"/>
</dbReference>
<keyword evidence="2" id="KW-0784">Thiamine biosynthesis</keyword>
<keyword evidence="5" id="KW-1185">Reference proteome</keyword>
<dbReference type="OrthoDB" id="7159061at2"/>
<dbReference type="SUPFAM" id="SSF51391">
    <property type="entry name" value="Thiamin phosphate synthase"/>
    <property type="match status" value="1"/>
</dbReference>